<evidence type="ECO:0000256" key="4">
    <source>
        <dbReference type="ARBA" id="ARBA00022989"/>
    </source>
</evidence>
<organism evidence="9 10">
    <name type="scientific">Chenopodium quinoa</name>
    <name type="common">Quinoa</name>
    <dbReference type="NCBI Taxonomy" id="63459"/>
    <lineage>
        <taxon>Eukaryota</taxon>
        <taxon>Viridiplantae</taxon>
        <taxon>Streptophyta</taxon>
        <taxon>Embryophyta</taxon>
        <taxon>Tracheophyta</taxon>
        <taxon>Spermatophyta</taxon>
        <taxon>Magnoliopsida</taxon>
        <taxon>eudicotyledons</taxon>
        <taxon>Gunneridae</taxon>
        <taxon>Pentapetalae</taxon>
        <taxon>Caryophyllales</taxon>
        <taxon>Chenopodiaceae</taxon>
        <taxon>Chenopodioideae</taxon>
        <taxon>Atripliceae</taxon>
        <taxon>Chenopodium</taxon>
    </lineage>
</organism>
<evidence type="ECO:0000256" key="1">
    <source>
        <dbReference type="ARBA" id="ARBA00004141"/>
    </source>
</evidence>
<keyword evidence="4 7" id="KW-1133">Transmembrane helix</keyword>
<evidence type="ECO:0000256" key="7">
    <source>
        <dbReference type="SAM" id="Phobius"/>
    </source>
</evidence>
<evidence type="ECO:0000313" key="10">
    <source>
        <dbReference type="Proteomes" id="UP000596660"/>
    </source>
</evidence>
<keyword evidence="2 7" id="KW-0812">Transmembrane</keyword>
<protein>
    <recommendedName>
        <fullName evidence="8">PGG domain-containing protein</fullName>
    </recommendedName>
</protein>
<feature type="transmembrane region" description="Helical" evidence="7">
    <location>
        <begin position="210"/>
        <end position="234"/>
    </location>
</feature>
<dbReference type="InterPro" id="IPR026961">
    <property type="entry name" value="PGG_dom"/>
</dbReference>
<dbReference type="InterPro" id="IPR036691">
    <property type="entry name" value="Endo/exonu/phosph_ase_sf"/>
</dbReference>
<evidence type="ECO:0000259" key="8">
    <source>
        <dbReference type="Pfam" id="PF13962"/>
    </source>
</evidence>
<keyword evidence="6 7" id="KW-0472">Membrane</keyword>
<dbReference type="EnsemblPlants" id="AUR62043766-RA">
    <property type="protein sequence ID" value="AUR62043766-RA:cds"/>
    <property type="gene ID" value="AUR62043766"/>
</dbReference>
<dbReference type="Pfam" id="PF13962">
    <property type="entry name" value="PGG"/>
    <property type="match status" value="2"/>
</dbReference>
<evidence type="ECO:0000256" key="5">
    <source>
        <dbReference type="ARBA" id="ARBA00023043"/>
    </source>
</evidence>
<dbReference type="Gramene" id="AUR62043766-RA">
    <property type="protein sequence ID" value="AUR62043766-RA:cds"/>
    <property type="gene ID" value="AUR62043766"/>
</dbReference>
<feature type="transmembrane region" description="Helical" evidence="7">
    <location>
        <begin position="175"/>
        <end position="198"/>
    </location>
</feature>
<evidence type="ECO:0000256" key="6">
    <source>
        <dbReference type="ARBA" id="ARBA00023136"/>
    </source>
</evidence>
<dbReference type="PANTHER" id="PTHR24186">
    <property type="entry name" value="PROTEIN PHOSPHATASE 1 REGULATORY SUBUNIT"/>
    <property type="match status" value="1"/>
</dbReference>
<dbReference type="PANTHER" id="PTHR24186:SF37">
    <property type="entry name" value="PGG DOMAIN-CONTAINING PROTEIN"/>
    <property type="match status" value="1"/>
</dbReference>
<feature type="transmembrane region" description="Helical" evidence="7">
    <location>
        <begin position="254"/>
        <end position="270"/>
    </location>
</feature>
<name>A0A803NCE9_CHEQI</name>
<evidence type="ECO:0000256" key="2">
    <source>
        <dbReference type="ARBA" id="ARBA00022692"/>
    </source>
</evidence>
<dbReference type="SUPFAM" id="SSF56219">
    <property type="entry name" value="DNase I-like"/>
    <property type="match status" value="1"/>
</dbReference>
<keyword evidence="10" id="KW-1185">Reference proteome</keyword>
<keyword evidence="3" id="KW-0677">Repeat</keyword>
<comment type="subcellular location">
    <subcellularLocation>
        <location evidence="1">Membrane</location>
        <topology evidence="1">Multi-pass membrane protein</topology>
    </subcellularLocation>
</comment>
<dbReference type="Proteomes" id="UP000596660">
    <property type="component" value="Unplaced"/>
</dbReference>
<keyword evidence="5" id="KW-0040">ANK repeat</keyword>
<dbReference type="GO" id="GO:0005886">
    <property type="term" value="C:plasma membrane"/>
    <property type="evidence" value="ECO:0007669"/>
    <property type="project" value="TreeGrafter"/>
</dbReference>
<feature type="domain" description="PGG" evidence="8">
    <location>
        <begin position="307"/>
        <end position="346"/>
    </location>
</feature>
<dbReference type="Gene3D" id="3.60.10.10">
    <property type="entry name" value="Endonuclease/exonuclease/phosphatase"/>
    <property type="match status" value="1"/>
</dbReference>
<evidence type="ECO:0000313" key="9">
    <source>
        <dbReference type="EnsemblPlants" id="AUR62043766-RA:cds"/>
    </source>
</evidence>
<evidence type="ECO:0000256" key="3">
    <source>
        <dbReference type="ARBA" id="ARBA00022737"/>
    </source>
</evidence>
<feature type="domain" description="PGG" evidence="8">
    <location>
        <begin position="120"/>
        <end position="230"/>
    </location>
</feature>
<dbReference type="AlphaFoldDB" id="A0A803NCE9"/>
<reference evidence="9" key="2">
    <citation type="submission" date="2021-03" db="UniProtKB">
        <authorList>
            <consortium name="EnsemblPlants"/>
        </authorList>
    </citation>
    <scope>IDENTIFICATION</scope>
</reference>
<sequence length="434" mass="48702">MVSSFSANHIDAWVSLRTQGQWHFSGIHGHPDAENKYRTGMLLESLRGECDKPWLCGGDLNLMLNSGEKQGGKEFDVEEADILRNVVAQCNLEDLGYIGHEFTWSNNRGGEENIQESKDEKWLEEQNTALMVVASCIATLSFQVGINPPGSVWQDNKDGHEAGTSIMSYDKDAGLYNVVQVSNTIGLMSSLSVILLLISGLPCKRHFVLFILRVTLWIAVTASAATYFFTIGYLTNELCDKAALVEAMEYSDEIWLWLMLVILFGHAVDTHKQSRKDLTQDTKIWKLLTCANVLPAKEALKMTKDRAWLEEHRTSLMVVASLIATMAFQVGINPPGGVWQDTKVVKDKYGSNDSTHYAGTSRCSIQATFINGFEDNPMDFCHGNNIDIHVLGIQSNLWRWRNSVFHARDFSRSLARVNGIYTRGTFFAIHMEAY</sequence>
<proteinExistence type="predicted"/>
<accession>A0A803NCE9</accession>
<reference evidence="9" key="1">
    <citation type="journal article" date="2017" name="Nature">
        <title>The genome of Chenopodium quinoa.</title>
        <authorList>
            <person name="Jarvis D.E."/>
            <person name="Ho Y.S."/>
            <person name="Lightfoot D.J."/>
            <person name="Schmoeckel S.M."/>
            <person name="Li B."/>
            <person name="Borm T.J.A."/>
            <person name="Ohyanagi H."/>
            <person name="Mineta K."/>
            <person name="Michell C.T."/>
            <person name="Saber N."/>
            <person name="Kharbatia N.M."/>
            <person name="Rupper R.R."/>
            <person name="Sharp A.R."/>
            <person name="Dally N."/>
            <person name="Boughton B.A."/>
            <person name="Woo Y.H."/>
            <person name="Gao G."/>
            <person name="Schijlen E.G.W.M."/>
            <person name="Guo X."/>
            <person name="Momin A.A."/>
            <person name="Negrao S."/>
            <person name="Al-Babili S."/>
            <person name="Gehring C."/>
            <person name="Roessner U."/>
            <person name="Jung C."/>
            <person name="Murphy K."/>
            <person name="Arold S.T."/>
            <person name="Gojobori T."/>
            <person name="van der Linden C.G."/>
            <person name="van Loo E.N."/>
            <person name="Jellen E.N."/>
            <person name="Maughan P.J."/>
            <person name="Tester M."/>
        </authorList>
    </citation>
    <scope>NUCLEOTIDE SEQUENCE [LARGE SCALE GENOMIC DNA]</scope>
    <source>
        <strain evidence="9">cv. PI 614886</strain>
    </source>
</reference>